<gene>
    <name evidence="3" type="ORF">WCD41_10820</name>
</gene>
<dbReference type="Proteomes" id="UP001370100">
    <property type="component" value="Unassembled WGS sequence"/>
</dbReference>
<dbReference type="InterPro" id="IPR011990">
    <property type="entry name" value="TPR-like_helical_dom_sf"/>
</dbReference>
<dbReference type="RefSeq" id="WP_337713435.1">
    <property type="nucleotide sequence ID" value="NZ_JBBEGL010000003.1"/>
</dbReference>
<evidence type="ECO:0000313" key="4">
    <source>
        <dbReference type="Proteomes" id="UP001370100"/>
    </source>
</evidence>
<evidence type="ECO:0000313" key="3">
    <source>
        <dbReference type="EMBL" id="MEJ2886937.1"/>
    </source>
</evidence>
<dbReference type="Gene3D" id="1.25.40.10">
    <property type="entry name" value="Tetratricopeptide repeat domain"/>
    <property type="match status" value="1"/>
</dbReference>
<organism evidence="3 4">
    <name type="scientific">Actinomycetospora aeridis</name>
    <dbReference type="NCBI Taxonomy" id="3129231"/>
    <lineage>
        <taxon>Bacteria</taxon>
        <taxon>Bacillati</taxon>
        <taxon>Actinomycetota</taxon>
        <taxon>Actinomycetes</taxon>
        <taxon>Pseudonocardiales</taxon>
        <taxon>Pseudonocardiaceae</taxon>
        <taxon>Actinomycetospora</taxon>
    </lineage>
</organism>
<evidence type="ECO:0000259" key="1">
    <source>
        <dbReference type="Pfam" id="PF05729"/>
    </source>
</evidence>
<dbReference type="EMBL" id="JBBEGL010000003">
    <property type="protein sequence ID" value="MEJ2886937.1"/>
    <property type="molecule type" value="Genomic_DNA"/>
</dbReference>
<accession>A0ABU8N3H0</accession>
<dbReference type="Gene3D" id="3.40.50.300">
    <property type="entry name" value="P-loop containing nucleotide triphosphate hydrolases"/>
    <property type="match status" value="1"/>
</dbReference>
<dbReference type="SMART" id="SM00028">
    <property type="entry name" value="TPR"/>
    <property type="match status" value="3"/>
</dbReference>
<name>A0ABU8N3H0_9PSEU</name>
<dbReference type="SMART" id="SM00567">
    <property type="entry name" value="EZ_HEAT"/>
    <property type="match status" value="3"/>
</dbReference>
<dbReference type="SUPFAM" id="SSF52540">
    <property type="entry name" value="P-loop containing nucleoside triphosphate hydrolases"/>
    <property type="match status" value="1"/>
</dbReference>
<dbReference type="SUPFAM" id="SSF48452">
    <property type="entry name" value="TPR-like"/>
    <property type="match status" value="1"/>
</dbReference>
<dbReference type="InterPro" id="IPR004155">
    <property type="entry name" value="PBS_lyase_HEAT"/>
</dbReference>
<feature type="domain" description="NACHT" evidence="1">
    <location>
        <begin position="226"/>
        <end position="376"/>
    </location>
</feature>
<feature type="domain" description="DUF4062" evidence="2">
    <location>
        <begin position="7"/>
        <end position="90"/>
    </location>
</feature>
<dbReference type="Pfam" id="PF05729">
    <property type="entry name" value="NACHT"/>
    <property type="match status" value="1"/>
</dbReference>
<dbReference type="InterPro" id="IPR016024">
    <property type="entry name" value="ARM-type_fold"/>
</dbReference>
<reference evidence="3 4" key="1">
    <citation type="submission" date="2024-03" db="EMBL/GenBank/DDBJ databases">
        <title>Actinomycetospora sp. OC33-EN06, a novel actinomycete isolated from wild orchid (Aerides multiflora).</title>
        <authorList>
            <person name="Suriyachadkun C."/>
        </authorList>
    </citation>
    <scope>NUCLEOTIDE SEQUENCE [LARGE SCALE GENOMIC DNA]</scope>
    <source>
        <strain evidence="3 4">OC33-EN06</strain>
    </source>
</reference>
<dbReference type="InterPro" id="IPR007111">
    <property type="entry name" value="NACHT_NTPase"/>
</dbReference>
<proteinExistence type="predicted"/>
<sequence length="1370" mass="148570">MGGESVRVYLSSTALDLQEERRVVLEWLRGARHHAIDSYLPDSETVRTSCLADIAGCDLYVLVLGWRYGFRPADDNPENLAITHLEFREAGRLGIPRIALLQTHCPDVALSDLLDPERMPLVVAFRDEVRAAVRPAEFADALGLQRALSNGVQAELDKPRPAHDWVPEHAADLAARYATHLAGSALGSAPGVEYLDLLVAERAGNETEPDPPARPLAELVDGVDAPVILSGEGGAGKTTALLHLATECAARAVQDPTAPVPVYVDLARLTKLDDIPDLHRLIADSVSFAQDWAELTDLGILRDDRVVYLFDSLNELPDAVQLAATRVLGRFMAQKHGRRAIVASRPSLHLDKLPRDARRFEVLRLRPEQVQEFLEQLGLGTLYERMPDELRELAANPFMLAALSRTLAGAPSGAMPRNRGRLYEQFVQGWMRKEGHRRNAAYHPERVKQPVLSFLATRMTALARTSLVLDEDLEDELEERLEALQTRTRRRGGMPADWTVDACLDEIVDDGLLRREDDQLQFLHQSVQEYFTALHLRHDPVTLAELTPALHPEPGFSWGLLDPPAHRLVPVLLLVAGLVDDATPMVTALADRHPVLAAHVVAAANHIDRAVLAELTATWRDDLRREGFFPRAIACACLMQTGRASQVDIDAVVAMTTSSTSGNHVAEGALDRLHRPDDVARALLDRVVALDEHDLDASEFAIDELATRLPPSSLVPEIVRRLARTSDDGARVGLGRLLRRVAEPARSAAVDVLTQDDPALATAVRDLLEDPRTGTGLQRGVASLRAKIREVRGRGAERDATATAAIGGATDEDVTASVSSSEPVLRRAAIAEAVTRGLDVADALLDLICREDDPVGGPVAALVATIGPTAAVDALAARATAGDDVAPRVVRAISELDDPSATTALWAAMADGDPHVRGIAIAALAKRQAPGVVPRLLAALRGTLPPEVAGAALDAIEAAGSDPAAVELVDDLVLLAPHPDFVAAHPRWGSGPPWALAIHRVLVLADVDERVRLALRDALAGADPVARAAAVAEFRQWFVEQDLAEERLSAWRTSDVVARIVHLALHDESDLVRTNARRCVEALPSDDIGGPLLREMTDGDPRTRVTAADTLSSRRELGDALEVAARMMQAIVVGPDEEEELRREAAEVLARLPEGVEPVYRPIRHALGEGDPARALELADDVITALPRDVNLLWWRGHALLDLERPAEAAEGFERAADLDEDTAGVILQALAETRLDLDDVSGAVTAARRGAALAPDDPDAHGLLAWSCLRAGSDDECVAAATRALEHDPIHSGARWLLLLAEARRGNLPTAREALDRERRIHELLVKPPYVPFIHRALELIPAEDDETAQFLDEVRREALAVRPAAERS</sequence>
<dbReference type="Gene3D" id="1.25.10.10">
    <property type="entry name" value="Leucine-rich Repeat Variant"/>
    <property type="match status" value="1"/>
</dbReference>
<dbReference type="InterPro" id="IPR019734">
    <property type="entry name" value="TPR_rpt"/>
</dbReference>
<keyword evidence="4" id="KW-1185">Reference proteome</keyword>
<dbReference type="SUPFAM" id="SSF48371">
    <property type="entry name" value="ARM repeat"/>
    <property type="match status" value="1"/>
</dbReference>
<evidence type="ECO:0000259" key="2">
    <source>
        <dbReference type="Pfam" id="PF13271"/>
    </source>
</evidence>
<protein>
    <submittedName>
        <fullName evidence="3">DUF4062 domain-containing protein</fullName>
    </submittedName>
</protein>
<dbReference type="Pfam" id="PF13646">
    <property type="entry name" value="HEAT_2"/>
    <property type="match status" value="1"/>
</dbReference>
<dbReference type="InterPro" id="IPR027417">
    <property type="entry name" value="P-loop_NTPase"/>
</dbReference>
<dbReference type="InterPro" id="IPR011989">
    <property type="entry name" value="ARM-like"/>
</dbReference>
<dbReference type="InterPro" id="IPR025139">
    <property type="entry name" value="DUF4062"/>
</dbReference>
<comment type="caution">
    <text evidence="3">The sequence shown here is derived from an EMBL/GenBank/DDBJ whole genome shotgun (WGS) entry which is preliminary data.</text>
</comment>
<dbReference type="Pfam" id="PF13271">
    <property type="entry name" value="DUF4062"/>
    <property type="match status" value="1"/>
</dbReference>